<dbReference type="Proteomes" id="UP000321126">
    <property type="component" value="Unassembled WGS sequence"/>
</dbReference>
<gene>
    <name evidence="1" type="ORF">FOT62_13705</name>
</gene>
<proteinExistence type="predicted"/>
<name>A0A5C7CFI4_SERMA</name>
<evidence type="ECO:0000313" key="1">
    <source>
        <dbReference type="EMBL" id="TXE33226.1"/>
    </source>
</evidence>
<dbReference type="EMBL" id="VOUQ01000007">
    <property type="protein sequence ID" value="TXE33226.1"/>
    <property type="molecule type" value="Genomic_DNA"/>
</dbReference>
<organism evidence="1 2">
    <name type="scientific">Serratia marcescens</name>
    <dbReference type="NCBI Taxonomy" id="615"/>
    <lineage>
        <taxon>Bacteria</taxon>
        <taxon>Pseudomonadati</taxon>
        <taxon>Pseudomonadota</taxon>
        <taxon>Gammaproteobacteria</taxon>
        <taxon>Enterobacterales</taxon>
        <taxon>Yersiniaceae</taxon>
        <taxon>Serratia</taxon>
    </lineage>
</organism>
<evidence type="ECO:0000313" key="2">
    <source>
        <dbReference type="Proteomes" id="UP000321126"/>
    </source>
</evidence>
<reference evidence="1 2" key="1">
    <citation type="submission" date="2019-07" db="EMBL/GenBank/DDBJ databases">
        <title>Serratia strains were isolated from fresh produce.</title>
        <authorList>
            <person name="Cho G.-S."/>
            <person name="Stein M."/>
            <person name="Lee W."/>
            <person name="Suh S.H."/>
            <person name="Franz C.M.A.P."/>
        </authorList>
    </citation>
    <scope>NUCLEOTIDE SEQUENCE [LARGE SCALE GENOMIC DNA]</scope>
    <source>
        <strain evidence="1 2">S16</strain>
    </source>
</reference>
<protein>
    <submittedName>
        <fullName evidence="1">Uncharacterized protein</fullName>
    </submittedName>
</protein>
<accession>A0A5C7CFI4</accession>
<sequence>MEHDKKFSLETFLAGIDFYHSRIAWEGASIDCVSDAKEIEIISLKTRLIAAEAMITIILSHLDDVTRTSITNTIGDGILNSAPIHGVDNAQIYLIIDYLQRAGLRLPASASDLMPKLTEK</sequence>
<dbReference type="RefSeq" id="WP_147881777.1">
    <property type="nucleotide sequence ID" value="NZ_VOUQ01000007.1"/>
</dbReference>
<comment type="caution">
    <text evidence="1">The sequence shown here is derived from an EMBL/GenBank/DDBJ whole genome shotgun (WGS) entry which is preliminary data.</text>
</comment>
<dbReference type="AlphaFoldDB" id="A0A5C7CFI4"/>